<feature type="region of interest" description="Disordered" evidence="1">
    <location>
        <begin position="205"/>
        <end position="239"/>
    </location>
</feature>
<dbReference type="GO" id="GO:0031593">
    <property type="term" value="F:polyubiquitin modification-dependent protein binding"/>
    <property type="evidence" value="ECO:0007669"/>
    <property type="project" value="TreeGrafter"/>
</dbReference>
<dbReference type="PROSITE" id="PS50030">
    <property type="entry name" value="UBA"/>
    <property type="match status" value="1"/>
</dbReference>
<dbReference type="EMBL" id="CABPRJ010000680">
    <property type="protein sequence ID" value="VVC31243.1"/>
    <property type="molecule type" value="Genomic_DNA"/>
</dbReference>
<dbReference type="PANTHER" id="PTHR10677:SF25">
    <property type="entry name" value="UBIQUITIN-LIKE PROTEIN 7"/>
    <property type="match status" value="1"/>
</dbReference>
<dbReference type="Gene3D" id="3.10.20.90">
    <property type="entry name" value="Phosphatidylinositol 3-kinase Catalytic Subunit, Chain A, domain 1"/>
    <property type="match status" value="1"/>
</dbReference>
<dbReference type="SUPFAM" id="SSF54236">
    <property type="entry name" value="Ubiquitin-like"/>
    <property type="match status" value="1"/>
</dbReference>
<feature type="domain" description="UBA" evidence="2">
    <location>
        <begin position="241"/>
        <end position="285"/>
    </location>
</feature>
<evidence type="ECO:0000313" key="5">
    <source>
        <dbReference type="Proteomes" id="UP000325440"/>
    </source>
</evidence>
<dbReference type="Gene3D" id="1.10.8.10">
    <property type="entry name" value="DNA helicase RuvA subunit, C-terminal domain"/>
    <property type="match status" value="1"/>
</dbReference>
<dbReference type="OrthoDB" id="10016665at2759"/>
<dbReference type="InterPro" id="IPR015940">
    <property type="entry name" value="UBA"/>
</dbReference>
<dbReference type="Proteomes" id="UP000325440">
    <property type="component" value="Unassembled WGS sequence"/>
</dbReference>
<evidence type="ECO:0000259" key="3">
    <source>
        <dbReference type="PROSITE" id="PS50053"/>
    </source>
</evidence>
<dbReference type="CDD" id="cd17039">
    <property type="entry name" value="Ubl_ubiquitin_like"/>
    <property type="match status" value="1"/>
</dbReference>
<dbReference type="GO" id="GO:0006511">
    <property type="term" value="P:ubiquitin-dependent protein catabolic process"/>
    <property type="evidence" value="ECO:0007669"/>
    <property type="project" value="TreeGrafter"/>
</dbReference>
<keyword evidence="5" id="KW-1185">Reference proteome</keyword>
<sequence>MSEINVQIRMGPCRLFDFKVYVNLNDNVISLKKAICKIKDHMAIDCMAVMYCGNILNDESRALYTYDLFSGATVFVFQKIKRETYAISEPINEAAMEERIKIFRSLLMSSKMKNLMKALCEPEEINILLYNNPGLVNDPIALTLFQNPELLAAGFNNEILRNLALRHPALIDITLHVPKSAQLLKDETSEDLVPDDNAISTHSLSTVRNTAAQQSQPSTSGTNTSTESMENAPETIQSQLPITEQNLLTQLQMMRNMGFTNQAVNIAALQLSNDFETAVHLVLNGFINPL</sequence>
<dbReference type="InterPro" id="IPR009060">
    <property type="entry name" value="UBA-like_sf"/>
</dbReference>
<proteinExistence type="predicted"/>
<evidence type="ECO:0000259" key="2">
    <source>
        <dbReference type="PROSITE" id="PS50030"/>
    </source>
</evidence>
<gene>
    <name evidence="4" type="ORF">CINCED_3A023951</name>
</gene>
<dbReference type="InterPro" id="IPR029071">
    <property type="entry name" value="Ubiquitin-like_domsf"/>
</dbReference>
<dbReference type="InterPro" id="IPR015496">
    <property type="entry name" value="Ubiquilin"/>
</dbReference>
<dbReference type="GO" id="GO:0005829">
    <property type="term" value="C:cytosol"/>
    <property type="evidence" value="ECO:0007669"/>
    <property type="project" value="TreeGrafter"/>
</dbReference>
<evidence type="ECO:0000256" key="1">
    <source>
        <dbReference type="SAM" id="MobiDB-lite"/>
    </source>
</evidence>
<dbReference type="AlphaFoldDB" id="A0A5E4MLL3"/>
<dbReference type="InterPro" id="IPR000626">
    <property type="entry name" value="Ubiquitin-like_dom"/>
</dbReference>
<dbReference type="PANTHER" id="PTHR10677">
    <property type="entry name" value="UBIQUILIN"/>
    <property type="match status" value="1"/>
</dbReference>
<feature type="domain" description="Ubiquitin-like" evidence="3">
    <location>
        <begin position="2"/>
        <end position="83"/>
    </location>
</feature>
<protein>
    <submittedName>
        <fullName evidence="4">Ubiquitin-related domain,UBA-like,Ubiquitin-associated domain,Ubiquitin domain</fullName>
    </submittedName>
</protein>
<accession>A0A5E4MLL3</accession>
<name>A0A5E4MLL3_9HEMI</name>
<dbReference type="PROSITE" id="PS50053">
    <property type="entry name" value="UBIQUITIN_2"/>
    <property type="match status" value="1"/>
</dbReference>
<evidence type="ECO:0000313" key="4">
    <source>
        <dbReference type="EMBL" id="VVC31243.1"/>
    </source>
</evidence>
<organism evidence="4 5">
    <name type="scientific">Cinara cedri</name>
    <dbReference type="NCBI Taxonomy" id="506608"/>
    <lineage>
        <taxon>Eukaryota</taxon>
        <taxon>Metazoa</taxon>
        <taxon>Ecdysozoa</taxon>
        <taxon>Arthropoda</taxon>
        <taxon>Hexapoda</taxon>
        <taxon>Insecta</taxon>
        <taxon>Pterygota</taxon>
        <taxon>Neoptera</taxon>
        <taxon>Paraneoptera</taxon>
        <taxon>Hemiptera</taxon>
        <taxon>Sternorrhyncha</taxon>
        <taxon>Aphidomorpha</taxon>
        <taxon>Aphidoidea</taxon>
        <taxon>Aphididae</taxon>
        <taxon>Lachninae</taxon>
        <taxon>Cinara</taxon>
    </lineage>
</organism>
<dbReference type="SUPFAM" id="SSF46934">
    <property type="entry name" value="UBA-like"/>
    <property type="match status" value="1"/>
</dbReference>
<reference evidence="4 5" key="1">
    <citation type="submission" date="2019-08" db="EMBL/GenBank/DDBJ databases">
        <authorList>
            <person name="Alioto T."/>
            <person name="Alioto T."/>
            <person name="Gomez Garrido J."/>
        </authorList>
    </citation>
    <scope>NUCLEOTIDE SEQUENCE [LARGE SCALE GENOMIC DNA]</scope>
</reference>